<comment type="caution">
    <text evidence="1">The sequence shown here is derived from an EMBL/GenBank/DDBJ whole genome shotgun (WGS) entry which is preliminary data.</text>
</comment>
<name>A0A4Q7CTL2_9PSED</name>
<dbReference type="Proteomes" id="UP000293369">
    <property type="component" value="Unassembled WGS sequence"/>
</dbReference>
<protein>
    <submittedName>
        <fullName evidence="1">Uncharacterized protein</fullName>
    </submittedName>
</protein>
<accession>A0A4Q7CTL2</accession>
<evidence type="ECO:0000313" key="1">
    <source>
        <dbReference type="EMBL" id="RZI19966.1"/>
    </source>
</evidence>
<reference evidence="1 2" key="1">
    <citation type="submission" date="2019-02" db="EMBL/GenBank/DDBJ databases">
        <title>Pseudomonas spp from wheat grain.</title>
        <authorList>
            <person name="Cho G.-S."/>
            <person name="Franz C.M.A.P."/>
        </authorList>
    </citation>
    <scope>NUCLEOTIDE SEQUENCE [LARGE SCALE GENOMIC DNA]</scope>
    <source>
        <strain evidence="1 2">133NRW</strain>
    </source>
</reference>
<gene>
    <name evidence="1" type="ORF">EUX57_26130</name>
</gene>
<proteinExistence type="predicted"/>
<evidence type="ECO:0000313" key="2">
    <source>
        <dbReference type="Proteomes" id="UP000293369"/>
    </source>
</evidence>
<dbReference type="EMBL" id="SGFE01000131">
    <property type="protein sequence ID" value="RZI19966.1"/>
    <property type="molecule type" value="Genomic_DNA"/>
</dbReference>
<organism evidence="1 2">
    <name type="scientific">Pseudomonas orientalis</name>
    <dbReference type="NCBI Taxonomy" id="76758"/>
    <lineage>
        <taxon>Bacteria</taxon>
        <taxon>Pseudomonadati</taxon>
        <taxon>Pseudomonadota</taxon>
        <taxon>Gammaproteobacteria</taxon>
        <taxon>Pseudomonadales</taxon>
        <taxon>Pseudomonadaceae</taxon>
        <taxon>Pseudomonas</taxon>
    </lineage>
</organism>
<sequence>MWEGACPRWQCVSPCISKLTHRHRGQAPSHLLTDVGLENGAVFGGIHPPQQRISARNAARLDPIEALARD</sequence>
<dbReference type="AlphaFoldDB" id="A0A4Q7CTL2"/>